<reference evidence="2" key="2">
    <citation type="submission" date="2025-08" db="UniProtKB">
        <authorList>
            <consortium name="Ensembl"/>
        </authorList>
    </citation>
    <scope>IDENTIFICATION</scope>
</reference>
<proteinExistence type="predicted"/>
<evidence type="ECO:0000313" key="2">
    <source>
        <dbReference type="Ensembl" id="ENSPNAP00000007275.1"/>
    </source>
</evidence>
<dbReference type="OrthoDB" id="8716423at2759"/>
<sequence length="531" mass="61789">MNKLLVVMALTGLLSSGAESFRISEKEYENIDRMLQFGVQVFLNCLDKVKEATEKLVKEDMLRTNRIAIQDKWNSFRETANRISVEERGKEAQDDLIVAARTVRRLVLHYKDDIKKTFHSLATEQNVQLYLPVVNMFKGTIERAKAKEILGTLVANYLPDAPSIESEPMEFLCYLLSTDTVETFIVNALKFGMDAISQLKRVDFDEMSEWVRNTSFEVLRKFNEIHRTEREKESDAFLLTVRVASRVLFFYWDRVLNFKDTLELQKQFESKWRHVASQYLIVLYDLLTPLMEWETVKEFWQLHFDFAEEFYLIGLGIMRNVFYYAGQERCSRTVSVVSKSAVLFFYPIYETLSEKGVLWKLYLKAVNTSTALIGNEEVQYFRETSYNKSMAFIKEINRLIKEERQKPHFLIPQVRVIVRMLLNKLGAFADRINADIDDHTLRSLITNLGNLKIICVKKLLASGALTQDELDEAESMFVNKMFGFLSKFDDLTQGMDRKRVEDIFKALVKLVMVGLNFIYAPLTQALDTVVI</sequence>
<dbReference type="AlphaFoldDB" id="A0A3B4C7X5"/>
<reference evidence="2" key="3">
    <citation type="submission" date="2025-09" db="UniProtKB">
        <authorList>
            <consortium name="Ensembl"/>
        </authorList>
    </citation>
    <scope>IDENTIFICATION</scope>
</reference>
<dbReference type="Proteomes" id="UP001501920">
    <property type="component" value="Chromosome 1"/>
</dbReference>
<accession>A0A3B4C7X5</accession>
<reference evidence="2 3" key="1">
    <citation type="submission" date="2020-10" db="EMBL/GenBank/DDBJ databases">
        <title>Pygocentrus nattereri (red-bellied piranha) genome, fPygNat1, primary haplotype.</title>
        <authorList>
            <person name="Myers G."/>
            <person name="Meyer A."/>
            <person name="Karagic N."/>
            <person name="Pippel M."/>
            <person name="Winkler S."/>
            <person name="Tracey A."/>
            <person name="Wood J."/>
            <person name="Formenti G."/>
            <person name="Howe K."/>
            <person name="Fedrigo O."/>
            <person name="Jarvis E.D."/>
        </authorList>
    </citation>
    <scope>NUCLEOTIDE SEQUENCE [LARGE SCALE GENOMIC DNA]</scope>
</reference>
<dbReference type="Ensembl" id="ENSPNAT00000002099.2">
    <property type="protein sequence ID" value="ENSPNAP00000007275.1"/>
    <property type="gene ID" value="ENSPNAG00000002570.2"/>
</dbReference>
<protein>
    <submittedName>
        <fullName evidence="2">Uncharacterized protein</fullName>
    </submittedName>
</protein>
<dbReference type="RefSeq" id="XP_017579845.1">
    <property type="nucleotide sequence ID" value="XM_017724356.2"/>
</dbReference>
<keyword evidence="1" id="KW-0732">Signal</keyword>
<evidence type="ECO:0000256" key="1">
    <source>
        <dbReference type="SAM" id="SignalP"/>
    </source>
</evidence>
<dbReference type="GeneTree" id="ENSGT01030000235274"/>
<feature type="signal peptide" evidence="1">
    <location>
        <begin position="1"/>
        <end position="20"/>
    </location>
</feature>
<keyword evidence="3" id="KW-1185">Reference proteome</keyword>
<dbReference type="GeneID" id="108443600"/>
<dbReference type="OMA" id="NEIHRTE"/>
<evidence type="ECO:0000313" key="3">
    <source>
        <dbReference type="Proteomes" id="UP001501920"/>
    </source>
</evidence>
<feature type="chain" id="PRO_5017346104" evidence="1">
    <location>
        <begin position="21"/>
        <end position="531"/>
    </location>
</feature>
<name>A0A3B4C7X5_PYGNA</name>
<organism evidence="2 3">
    <name type="scientific">Pygocentrus nattereri</name>
    <name type="common">Red-bellied piranha</name>
    <dbReference type="NCBI Taxonomy" id="42514"/>
    <lineage>
        <taxon>Eukaryota</taxon>
        <taxon>Metazoa</taxon>
        <taxon>Chordata</taxon>
        <taxon>Craniata</taxon>
        <taxon>Vertebrata</taxon>
        <taxon>Euteleostomi</taxon>
        <taxon>Actinopterygii</taxon>
        <taxon>Neopterygii</taxon>
        <taxon>Teleostei</taxon>
        <taxon>Ostariophysi</taxon>
        <taxon>Characiformes</taxon>
        <taxon>Characoidei</taxon>
        <taxon>Pygocentrus</taxon>
    </lineage>
</organism>